<name>A0A061AXJ9_CYBFA</name>
<organism evidence="4">
    <name type="scientific">Cyberlindnera fabianii</name>
    <name type="common">Yeast</name>
    <name type="synonym">Hansenula fabianii</name>
    <dbReference type="NCBI Taxonomy" id="36022"/>
    <lineage>
        <taxon>Eukaryota</taxon>
        <taxon>Fungi</taxon>
        <taxon>Dikarya</taxon>
        <taxon>Ascomycota</taxon>
        <taxon>Saccharomycotina</taxon>
        <taxon>Saccharomycetes</taxon>
        <taxon>Phaffomycetales</taxon>
        <taxon>Phaffomycetaceae</taxon>
        <taxon>Cyberlindnera</taxon>
    </lineage>
</organism>
<gene>
    <name evidence="4" type="ORF">CYFA0S_04e03752g</name>
</gene>
<dbReference type="VEuPathDB" id="FungiDB:BON22_2418"/>
<feature type="compositionally biased region" description="Low complexity" evidence="3">
    <location>
        <begin position="184"/>
        <end position="211"/>
    </location>
</feature>
<dbReference type="OrthoDB" id="2129069at2759"/>
<protein>
    <submittedName>
        <fullName evidence="4">CYFA0S04e03752g1_1</fullName>
    </submittedName>
</protein>
<accession>A0A061AXJ9</accession>
<dbReference type="AlphaFoldDB" id="A0A061AXJ9"/>
<dbReference type="PhylomeDB" id="A0A061AXJ9"/>
<dbReference type="GO" id="GO:0005739">
    <property type="term" value="C:mitochondrion"/>
    <property type="evidence" value="ECO:0007669"/>
    <property type="project" value="TreeGrafter"/>
</dbReference>
<evidence type="ECO:0000256" key="2">
    <source>
        <dbReference type="ARBA" id="ARBA00023054"/>
    </source>
</evidence>
<evidence type="ECO:0000256" key="1">
    <source>
        <dbReference type="ARBA" id="ARBA00007584"/>
    </source>
</evidence>
<dbReference type="PANTHER" id="PTHR12499:SF0">
    <property type="entry name" value="OPTIC ATROPHY 3 PROTEIN"/>
    <property type="match status" value="1"/>
</dbReference>
<dbReference type="Pfam" id="PF07047">
    <property type="entry name" value="OPA3"/>
    <property type="match status" value="1"/>
</dbReference>
<comment type="similarity">
    <text evidence="1">Belongs to the OPA3 family.</text>
</comment>
<feature type="region of interest" description="Disordered" evidence="3">
    <location>
        <begin position="176"/>
        <end position="217"/>
    </location>
</feature>
<evidence type="ECO:0000256" key="3">
    <source>
        <dbReference type="SAM" id="MobiDB-lite"/>
    </source>
</evidence>
<dbReference type="GO" id="GO:0019216">
    <property type="term" value="P:regulation of lipid metabolic process"/>
    <property type="evidence" value="ECO:0007669"/>
    <property type="project" value="TreeGrafter"/>
</dbReference>
<dbReference type="EMBL" id="LK052889">
    <property type="protein sequence ID" value="CDR40107.1"/>
    <property type="molecule type" value="Genomic_DNA"/>
</dbReference>
<proteinExistence type="inferred from homology"/>
<sequence length="217" mass="24181">MSGLALKLGSLFIRQISKPIANAIKAQAKEHEPFRRMCVSLAQRVHKTDVSLRMNLLGENGTAKVRPLNENKAIENGANFLSESFVFAVAGGIIIYEANRQRQKELNRREAVEDDIKTLQHEIEYLKKKLAEYHVRLDDYVPPADMKPKVLKLDQHGNMIDIHKQMDALNARMEKLDRAHSAEPSDSSASAISPASKTTTETTTTTSTDSSAPEKAQ</sequence>
<keyword evidence="2" id="KW-0175">Coiled coil</keyword>
<dbReference type="InterPro" id="IPR010754">
    <property type="entry name" value="OPA3-like"/>
</dbReference>
<dbReference type="PANTHER" id="PTHR12499">
    <property type="entry name" value="OPTIC ATROPHY 3 PROTEIN OPA3"/>
    <property type="match status" value="1"/>
</dbReference>
<evidence type="ECO:0000313" key="4">
    <source>
        <dbReference type="EMBL" id="CDR40107.1"/>
    </source>
</evidence>
<reference evidence="4" key="1">
    <citation type="journal article" date="2014" name="Genome Announc.">
        <title>Genome sequence of the yeast Cyberlindnera fabianii (Hansenula fabianii).</title>
        <authorList>
            <person name="Freel K.C."/>
            <person name="Sarilar V."/>
            <person name="Neuveglise C."/>
            <person name="Devillers H."/>
            <person name="Friedrich A."/>
            <person name="Schacherer J."/>
        </authorList>
    </citation>
    <scope>NUCLEOTIDE SEQUENCE</scope>
    <source>
        <strain evidence="4">YJS4271</strain>
    </source>
</reference>